<dbReference type="PANTHER" id="PTHR24421:SF10">
    <property type="entry name" value="NITRATE_NITRITE SENSOR PROTEIN NARQ"/>
    <property type="match status" value="1"/>
</dbReference>
<keyword evidence="8" id="KW-0902">Two-component regulatory system</keyword>
<dbReference type="GO" id="GO:0016020">
    <property type="term" value="C:membrane"/>
    <property type="evidence" value="ECO:0007669"/>
    <property type="project" value="InterPro"/>
</dbReference>
<dbReference type="Pfam" id="PF02518">
    <property type="entry name" value="HATPase_c"/>
    <property type="match status" value="1"/>
</dbReference>
<evidence type="ECO:0000259" key="10">
    <source>
        <dbReference type="Pfam" id="PF02518"/>
    </source>
</evidence>
<protein>
    <recommendedName>
        <fullName evidence="2">histidine kinase</fullName>
        <ecNumber evidence="2">2.7.13.3</ecNumber>
    </recommendedName>
</protein>
<evidence type="ECO:0000256" key="4">
    <source>
        <dbReference type="ARBA" id="ARBA00022679"/>
    </source>
</evidence>
<dbReference type="GO" id="GO:0005524">
    <property type="term" value="F:ATP binding"/>
    <property type="evidence" value="ECO:0007669"/>
    <property type="project" value="UniProtKB-KW"/>
</dbReference>
<keyword evidence="7" id="KW-0067">ATP-binding</keyword>
<evidence type="ECO:0000256" key="3">
    <source>
        <dbReference type="ARBA" id="ARBA00022553"/>
    </source>
</evidence>
<reference evidence="13" key="1">
    <citation type="submission" date="2023-03" db="EMBL/GenBank/DDBJ databases">
        <title>Actinoallomurus iriomotensis NBRC 103681.</title>
        <authorList>
            <person name="Ichikawa N."/>
            <person name="Sato H."/>
            <person name="Tonouchi N."/>
        </authorList>
    </citation>
    <scope>NUCLEOTIDE SEQUENCE</scope>
    <source>
        <strain evidence="13">NBRC 103681</strain>
    </source>
</reference>
<feature type="transmembrane region" description="Helical" evidence="9">
    <location>
        <begin position="20"/>
        <end position="38"/>
    </location>
</feature>
<feature type="domain" description="Signal transduction histidine kinase subgroup 3 dimerisation and phosphoacceptor" evidence="11">
    <location>
        <begin position="176"/>
        <end position="237"/>
    </location>
</feature>
<keyword evidence="5" id="KW-0547">Nucleotide-binding</keyword>
<dbReference type="CDD" id="cd16917">
    <property type="entry name" value="HATPase_UhpB-NarQ-NarX-like"/>
    <property type="match status" value="1"/>
</dbReference>
<evidence type="ECO:0000256" key="6">
    <source>
        <dbReference type="ARBA" id="ARBA00022777"/>
    </source>
</evidence>
<organism evidence="13 14">
    <name type="scientific">Actinoallomurus iriomotensis</name>
    <dbReference type="NCBI Taxonomy" id="478107"/>
    <lineage>
        <taxon>Bacteria</taxon>
        <taxon>Bacillati</taxon>
        <taxon>Actinomycetota</taxon>
        <taxon>Actinomycetes</taxon>
        <taxon>Streptosporangiales</taxon>
        <taxon>Thermomonosporaceae</taxon>
        <taxon>Actinoallomurus</taxon>
    </lineage>
</organism>
<feature type="domain" description="Histidine kinase/HSP90-like ATPase" evidence="10">
    <location>
        <begin position="282"/>
        <end position="379"/>
    </location>
</feature>
<feature type="transmembrane region" description="Helical" evidence="9">
    <location>
        <begin position="119"/>
        <end position="135"/>
    </location>
</feature>
<dbReference type="Gene3D" id="3.30.565.10">
    <property type="entry name" value="Histidine kinase-like ATPase, C-terminal domain"/>
    <property type="match status" value="1"/>
</dbReference>
<dbReference type="Gene3D" id="1.20.5.1930">
    <property type="match status" value="1"/>
</dbReference>
<dbReference type="GO" id="GO:0000155">
    <property type="term" value="F:phosphorelay sensor kinase activity"/>
    <property type="evidence" value="ECO:0007669"/>
    <property type="project" value="InterPro"/>
</dbReference>
<dbReference type="Pfam" id="PF23539">
    <property type="entry name" value="DUF7134"/>
    <property type="match status" value="1"/>
</dbReference>
<evidence type="ECO:0000256" key="9">
    <source>
        <dbReference type="SAM" id="Phobius"/>
    </source>
</evidence>
<dbReference type="InterPro" id="IPR050482">
    <property type="entry name" value="Sensor_HK_TwoCompSys"/>
</dbReference>
<dbReference type="RefSeq" id="WP_285627459.1">
    <property type="nucleotide sequence ID" value="NZ_BSTJ01000007.1"/>
</dbReference>
<keyword evidence="3" id="KW-0597">Phosphoprotein</keyword>
<dbReference type="Proteomes" id="UP001165135">
    <property type="component" value="Unassembled WGS sequence"/>
</dbReference>
<evidence type="ECO:0000259" key="11">
    <source>
        <dbReference type="Pfam" id="PF07730"/>
    </source>
</evidence>
<dbReference type="SUPFAM" id="SSF55874">
    <property type="entry name" value="ATPase domain of HSP90 chaperone/DNA topoisomerase II/histidine kinase"/>
    <property type="match status" value="1"/>
</dbReference>
<name>A0A9W6VTH4_9ACTN</name>
<keyword evidence="9" id="KW-0812">Transmembrane</keyword>
<dbReference type="AlphaFoldDB" id="A0A9W6VTH4"/>
<evidence type="ECO:0000256" key="7">
    <source>
        <dbReference type="ARBA" id="ARBA00022840"/>
    </source>
</evidence>
<dbReference type="InterPro" id="IPR036890">
    <property type="entry name" value="HATPase_C_sf"/>
</dbReference>
<keyword evidence="9" id="KW-1133">Transmembrane helix</keyword>
<feature type="transmembrane region" description="Helical" evidence="9">
    <location>
        <begin position="72"/>
        <end position="88"/>
    </location>
</feature>
<feature type="domain" description="DUF7134" evidence="12">
    <location>
        <begin position="17"/>
        <end position="154"/>
    </location>
</feature>
<proteinExistence type="predicted"/>
<dbReference type="InterPro" id="IPR011712">
    <property type="entry name" value="Sig_transdc_His_kin_sub3_dim/P"/>
</dbReference>
<evidence type="ECO:0000259" key="12">
    <source>
        <dbReference type="Pfam" id="PF23539"/>
    </source>
</evidence>
<evidence type="ECO:0000256" key="2">
    <source>
        <dbReference type="ARBA" id="ARBA00012438"/>
    </source>
</evidence>
<keyword evidence="4" id="KW-0808">Transferase</keyword>
<comment type="catalytic activity">
    <reaction evidence="1">
        <text>ATP + protein L-histidine = ADP + protein N-phospho-L-histidine.</text>
        <dbReference type="EC" id="2.7.13.3"/>
    </reaction>
</comment>
<dbReference type="Pfam" id="PF07730">
    <property type="entry name" value="HisKA_3"/>
    <property type="match status" value="1"/>
</dbReference>
<gene>
    <name evidence="13" type="ORF">Airi01_059130</name>
</gene>
<dbReference type="EC" id="2.7.13.3" evidence="2"/>
<evidence type="ECO:0000313" key="14">
    <source>
        <dbReference type="Proteomes" id="UP001165135"/>
    </source>
</evidence>
<dbReference type="PANTHER" id="PTHR24421">
    <property type="entry name" value="NITRATE/NITRITE SENSOR PROTEIN NARX-RELATED"/>
    <property type="match status" value="1"/>
</dbReference>
<feature type="transmembrane region" description="Helical" evidence="9">
    <location>
        <begin position="94"/>
        <end position="112"/>
    </location>
</feature>
<dbReference type="EMBL" id="BSTJ01000007">
    <property type="protein sequence ID" value="GLY77646.1"/>
    <property type="molecule type" value="Genomic_DNA"/>
</dbReference>
<dbReference type="InterPro" id="IPR055558">
    <property type="entry name" value="DUF7134"/>
</dbReference>
<keyword evidence="6" id="KW-0418">Kinase</keyword>
<keyword evidence="9" id="KW-0472">Membrane</keyword>
<feature type="transmembrane region" description="Helical" evidence="9">
    <location>
        <begin position="44"/>
        <end position="65"/>
    </location>
</feature>
<dbReference type="GO" id="GO:0046983">
    <property type="term" value="F:protein dimerization activity"/>
    <property type="evidence" value="ECO:0007669"/>
    <property type="project" value="InterPro"/>
</dbReference>
<dbReference type="InterPro" id="IPR003594">
    <property type="entry name" value="HATPase_dom"/>
</dbReference>
<accession>A0A9W6VTH4</accession>
<evidence type="ECO:0000256" key="1">
    <source>
        <dbReference type="ARBA" id="ARBA00000085"/>
    </source>
</evidence>
<evidence type="ECO:0000256" key="5">
    <source>
        <dbReference type="ARBA" id="ARBA00022741"/>
    </source>
</evidence>
<comment type="caution">
    <text evidence="13">The sequence shown here is derived from an EMBL/GenBank/DDBJ whole genome shotgun (WGS) entry which is preliminary data.</text>
</comment>
<evidence type="ECO:0000313" key="13">
    <source>
        <dbReference type="EMBL" id="GLY77646.1"/>
    </source>
</evidence>
<sequence length="386" mass="40606">MRTHSRIMPLNPATARRVDLLMAVGLFAWAAPDVPWWWRPAGHVPATPVVLGYLVLALAASVPFAWRRRSPVLVFALAAAVLLTRHALHQNQIAAFAAVLVAAYGLGAYSTGAGRHAGRLGRLSLIIAAVIGVTFNNDRMAGLPFALIGAAFLAGDAAAARRNEAAAAAEAAHLAERTRIARELHDVLAHQLSAITLQSGVARITGSDPDALATVERLSREALTELNHLLGVLRDDDADHPGRRPAPSLAELGSLLKAARDAGTPADLAVIGPERDLSPGLQLSAYRIVQESLTNVLKHAPGARTFVTLRYQTDHLALRVVNGPPPQGNATAVIRTAVARPGTGGRGVPGMRERAEPYGGRLHARAASGGFAVAATLPYDDRGGRP</sequence>
<evidence type="ECO:0000256" key="8">
    <source>
        <dbReference type="ARBA" id="ARBA00023012"/>
    </source>
</evidence>